<dbReference type="SUPFAM" id="SSF53822">
    <property type="entry name" value="Periplasmic binding protein-like I"/>
    <property type="match status" value="1"/>
</dbReference>
<name>A0A2W2E8I2_9ACTN</name>
<dbReference type="AlphaFoldDB" id="A0A2W2E8I2"/>
<dbReference type="Gene3D" id="3.40.50.2300">
    <property type="match status" value="2"/>
</dbReference>
<evidence type="ECO:0000313" key="5">
    <source>
        <dbReference type="Proteomes" id="UP000248924"/>
    </source>
</evidence>
<proteinExistence type="inferred from homology"/>
<comment type="similarity">
    <text evidence="1">Belongs to the leucine-binding protein family.</text>
</comment>
<dbReference type="InterPro" id="IPR028081">
    <property type="entry name" value="Leu-bd"/>
</dbReference>
<organism evidence="4 5">
    <name type="scientific">Micromonospora craterilacus</name>
    <dbReference type="NCBI Taxonomy" id="1655439"/>
    <lineage>
        <taxon>Bacteria</taxon>
        <taxon>Bacillati</taxon>
        <taxon>Actinomycetota</taxon>
        <taxon>Actinomycetes</taxon>
        <taxon>Micromonosporales</taxon>
        <taxon>Micromonosporaceae</taxon>
        <taxon>Micromonospora</taxon>
    </lineage>
</organism>
<comment type="caution">
    <text evidence="4">The sequence shown here is derived from an EMBL/GenBank/DDBJ whole genome shotgun (WGS) entry which is preliminary data.</text>
</comment>
<accession>A0A2W2E8I2</accession>
<protein>
    <submittedName>
        <fullName evidence="4">ABC transporter substrate-binding protein</fullName>
    </submittedName>
</protein>
<gene>
    <name evidence="4" type="ORF">C1I95_23600</name>
</gene>
<dbReference type="InterPro" id="IPR028082">
    <property type="entry name" value="Peripla_BP_I"/>
</dbReference>
<evidence type="ECO:0000259" key="3">
    <source>
        <dbReference type="Pfam" id="PF13458"/>
    </source>
</evidence>
<feature type="domain" description="Leucine-binding protein" evidence="3">
    <location>
        <begin position="49"/>
        <end position="399"/>
    </location>
</feature>
<keyword evidence="2" id="KW-0732">Signal</keyword>
<evidence type="ECO:0000256" key="2">
    <source>
        <dbReference type="ARBA" id="ARBA00022729"/>
    </source>
</evidence>
<dbReference type="PANTHER" id="PTHR30483">
    <property type="entry name" value="LEUCINE-SPECIFIC-BINDING PROTEIN"/>
    <property type="match status" value="1"/>
</dbReference>
<dbReference type="PANTHER" id="PTHR30483:SF38">
    <property type="entry name" value="BLR7848 PROTEIN"/>
    <property type="match status" value="1"/>
</dbReference>
<dbReference type="Proteomes" id="UP000248924">
    <property type="component" value="Unassembled WGS sequence"/>
</dbReference>
<reference evidence="4 5" key="1">
    <citation type="submission" date="2018-01" db="EMBL/GenBank/DDBJ databases">
        <title>Draft genome sequence of Jishengella sp. NA12.</title>
        <authorList>
            <person name="Sahin N."/>
            <person name="Ay H."/>
            <person name="Saygin H."/>
        </authorList>
    </citation>
    <scope>NUCLEOTIDE SEQUENCE [LARGE SCALE GENOMIC DNA]</scope>
    <source>
        <strain evidence="4 5">NA12</strain>
    </source>
</reference>
<evidence type="ECO:0000256" key="1">
    <source>
        <dbReference type="ARBA" id="ARBA00010062"/>
    </source>
</evidence>
<dbReference type="InterPro" id="IPR051010">
    <property type="entry name" value="BCAA_transport"/>
</dbReference>
<dbReference type="OrthoDB" id="3364060at2"/>
<dbReference type="EMBL" id="POTY01000175">
    <property type="protein sequence ID" value="PZG13485.1"/>
    <property type="molecule type" value="Genomic_DNA"/>
</dbReference>
<keyword evidence="5" id="KW-1185">Reference proteome</keyword>
<dbReference type="Pfam" id="PF13458">
    <property type="entry name" value="Peripla_BP_6"/>
    <property type="match status" value="1"/>
</dbReference>
<sequence length="405" mass="42281">MATPATSPSVITRRGVLAAATGTMLLSACGRGEERDGALPRPTPGHELVIGATLELSGPGAALGVTQERVLAISTEAINDKGVAVGNLRRTVRLEIMDNRSDPRLAARQATELGQRDDVHALLGGTLAETSMSVIGVAQELRLPFVSLAFGDAITVPLAQRAFIYKVTPDAGDVARQLAQLIDAEGLRRVVLLAEEGLHGNSGVRAMTGALRTAGVGLARTVRLPKAGGDVGRAAEQAVAAQADGVVVWATAPNSGAAARALRKAGHSGHLFFDPGAVAEETLESHNALAVEGAYAIHPSSLAASTVANSSATGRAYRDLVSQYIRRHGAYSGFAPYASDALLLIATAARLADSVDRGRLRAYLQNQITDGMAGMYSFTPIRHSGMERQSLGVYRVDGGAWNRLR</sequence>
<evidence type="ECO:0000313" key="4">
    <source>
        <dbReference type="EMBL" id="PZG13485.1"/>
    </source>
</evidence>